<evidence type="ECO:0000256" key="9">
    <source>
        <dbReference type="ARBA" id="ARBA00023224"/>
    </source>
</evidence>
<reference evidence="12 13" key="1">
    <citation type="submission" date="2022-05" db="EMBL/GenBank/DDBJ databases">
        <authorList>
            <consortium name="Genoscope - CEA"/>
            <person name="William W."/>
        </authorList>
    </citation>
    <scope>NUCLEOTIDE SEQUENCE [LARGE SCALE GENOMIC DNA]</scope>
</reference>
<dbReference type="InterPro" id="IPR017452">
    <property type="entry name" value="GPCR_Rhodpsn_7TM"/>
</dbReference>
<evidence type="ECO:0000259" key="11">
    <source>
        <dbReference type="PROSITE" id="PS50262"/>
    </source>
</evidence>
<keyword evidence="13" id="KW-1185">Reference proteome</keyword>
<feature type="domain" description="G-protein coupled receptors family 1 profile" evidence="11">
    <location>
        <begin position="128"/>
        <end position="366"/>
    </location>
</feature>
<dbReference type="Pfam" id="PF00001">
    <property type="entry name" value="7tm_1"/>
    <property type="match status" value="2"/>
</dbReference>
<evidence type="ECO:0000313" key="12">
    <source>
        <dbReference type="EMBL" id="CAH3156934.1"/>
    </source>
</evidence>
<dbReference type="GO" id="GO:0005886">
    <property type="term" value="C:plasma membrane"/>
    <property type="evidence" value="ECO:0007669"/>
    <property type="project" value="UniProtKB-SubCell"/>
</dbReference>
<feature type="transmembrane region" description="Helical" evidence="10">
    <location>
        <begin position="12"/>
        <end position="31"/>
    </location>
</feature>
<feature type="transmembrane region" description="Helical" evidence="10">
    <location>
        <begin position="309"/>
        <end position="330"/>
    </location>
</feature>
<evidence type="ECO:0000256" key="1">
    <source>
        <dbReference type="ARBA" id="ARBA00004651"/>
    </source>
</evidence>
<keyword evidence="8" id="KW-0325">Glycoprotein</keyword>
<evidence type="ECO:0000256" key="8">
    <source>
        <dbReference type="ARBA" id="ARBA00023180"/>
    </source>
</evidence>
<dbReference type="CDD" id="cd00637">
    <property type="entry name" value="7tm_classA_rhodopsin-like"/>
    <property type="match status" value="2"/>
</dbReference>
<dbReference type="Gene3D" id="1.20.1070.10">
    <property type="entry name" value="Rhodopsin 7-helix transmembrane proteins"/>
    <property type="match status" value="2"/>
</dbReference>
<organism evidence="12 13">
    <name type="scientific">Pocillopora meandrina</name>
    <dbReference type="NCBI Taxonomy" id="46732"/>
    <lineage>
        <taxon>Eukaryota</taxon>
        <taxon>Metazoa</taxon>
        <taxon>Cnidaria</taxon>
        <taxon>Anthozoa</taxon>
        <taxon>Hexacorallia</taxon>
        <taxon>Scleractinia</taxon>
        <taxon>Astrocoeniina</taxon>
        <taxon>Pocilloporidae</taxon>
        <taxon>Pocillopora</taxon>
    </lineage>
</organism>
<evidence type="ECO:0000256" key="7">
    <source>
        <dbReference type="ARBA" id="ARBA00023170"/>
    </source>
</evidence>
<evidence type="ECO:0000256" key="4">
    <source>
        <dbReference type="ARBA" id="ARBA00022989"/>
    </source>
</evidence>
<keyword evidence="2" id="KW-1003">Cell membrane</keyword>
<keyword evidence="9" id="KW-0807">Transducer</keyword>
<evidence type="ECO:0000256" key="10">
    <source>
        <dbReference type="SAM" id="Phobius"/>
    </source>
</evidence>
<feature type="transmembrane region" description="Helical" evidence="10">
    <location>
        <begin position="350"/>
        <end position="368"/>
    </location>
</feature>
<dbReference type="PANTHER" id="PTHR24246:SF27">
    <property type="entry name" value="ADENOSINE RECEPTOR, ISOFORM A"/>
    <property type="match status" value="1"/>
</dbReference>
<dbReference type="EMBL" id="CALNXJ010000062">
    <property type="protein sequence ID" value="CAH3156934.1"/>
    <property type="molecule type" value="Genomic_DNA"/>
</dbReference>
<comment type="caution">
    <text evidence="12">The sequence shown here is derived from an EMBL/GenBank/DDBJ whole genome shotgun (WGS) entry which is preliminary data.</text>
</comment>
<comment type="subcellular location">
    <subcellularLocation>
        <location evidence="1">Cell membrane</location>
        <topology evidence="1">Multi-pass membrane protein</topology>
    </subcellularLocation>
</comment>
<proteinExistence type="predicted"/>
<evidence type="ECO:0000256" key="6">
    <source>
        <dbReference type="ARBA" id="ARBA00023136"/>
    </source>
</evidence>
<feature type="transmembrane region" description="Helical" evidence="10">
    <location>
        <begin position="257"/>
        <end position="276"/>
    </location>
</feature>
<feature type="transmembrane region" description="Helical" evidence="10">
    <location>
        <begin position="192"/>
        <end position="220"/>
    </location>
</feature>
<keyword evidence="3 10" id="KW-0812">Transmembrane</keyword>
<feature type="transmembrane region" description="Helical" evidence="10">
    <location>
        <begin position="109"/>
        <end position="136"/>
    </location>
</feature>
<keyword evidence="7" id="KW-0675">Receptor</keyword>
<dbReference type="AlphaFoldDB" id="A0AAU9XVE7"/>
<dbReference type="GO" id="GO:0004930">
    <property type="term" value="F:G protein-coupled receptor activity"/>
    <property type="evidence" value="ECO:0007669"/>
    <property type="project" value="UniProtKB-KW"/>
</dbReference>
<accession>A0AAU9XVE7</accession>
<evidence type="ECO:0000256" key="2">
    <source>
        <dbReference type="ARBA" id="ARBA00022475"/>
    </source>
</evidence>
<dbReference type="Proteomes" id="UP001159428">
    <property type="component" value="Unassembled WGS sequence"/>
</dbReference>
<keyword evidence="5" id="KW-0297">G-protein coupled receptor</keyword>
<dbReference type="PROSITE" id="PS50262">
    <property type="entry name" value="G_PROTEIN_RECEP_F1_2"/>
    <property type="match status" value="2"/>
</dbReference>
<dbReference type="SMART" id="SM01381">
    <property type="entry name" value="7TM_GPCR_Srsx"/>
    <property type="match status" value="1"/>
</dbReference>
<keyword evidence="4 10" id="KW-1133">Transmembrane helix</keyword>
<sequence length="386" mass="43649">MARFRKAVYSALWVQLALVVCYAPIWTVDIVIAHTKKYSLLSVVIWKVAVILLYFNSTLNPFLYCWKISEGNAEDRIMSTTNFSSGGSHTKSFQELLCSPSLVGGLQQQLSICFVAVDIFLSITAFAGNSLILVALYKESSLHPPSKLLYRCLATTDLLVGLVSQPLSAVYWMSVVQENWGLCRYAFDAAKVTAYVFFLVTLMTMTAISVDRLLALMLGLRYKQVVTLKRTYIILTTFWAFNLVVILSGFFHHPIILSYSSLVISFCLVISLASYAKIFCILRYHQAQVRDQQPASQTNTLNMARFRKAVYSALWVQLALVVCYAPIWTMNIVLALTKKYSLLSVVTRKVAVILLYFNSTLNPFLYCWKISEVRQAVKRTLKEALC</sequence>
<protein>
    <recommendedName>
        <fullName evidence="11">G-protein coupled receptors family 1 profile domain-containing protein</fullName>
    </recommendedName>
</protein>
<dbReference type="InterPro" id="IPR000276">
    <property type="entry name" value="GPCR_Rhodpsn"/>
</dbReference>
<evidence type="ECO:0000256" key="5">
    <source>
        <dbReference type="ARBA" id="ARBA00023040"/>
    </source>
</evidence>
<name>A0AAU9XVE7_9CNID</name>
<feature type="domain" description="G-protein coupled receptors family 1 profile" evidence="11">
    <location>
        <begin position="1"/>
        <end position="64"/>
    </location>
</feature>
<feature type="transmembrane region" description="Helical" evidence="10">
    <location>
        <begin position="38"/>
        <end position="55"/>
    </location>
</feature>
<gene>
    <name evidence="12" type="ORF">PMEA_00029747</name>
</gene>
<keyword evidence="6 10" id="KW-0472">Membrane</keyword>
<evidence type="ECO:0000256" key="3">
    <source>
        <dbReference type="ARBA" id="ARBA00022692"/>
    </source>
</evidence>
<dbReference type="PANTHER" id="PTHR24246">
    <property type="entry name" value="OLFACTORY RECEPTOR AND ADENOSINE RECEPTOR"/>
    <property type="match status" value="1"/>
</dbReference>
<dbReference type="PRINTS" id="PR00237">
    <property type="entry name" value="GPCRRHODOPSN"/>
</dbReference>
<feature type="transmembrane region" description="Helical" evidence="10">
    <location>
        <begin position="232"/>
        <end position="251"/>
    </location>
</feature>
<evidence type="ECO:0000313" key="13">
    <source>
        <dbReference type="Proteomes" id="UP001159428"/>
    </source>
</evidence>
<dbReference type="SUPFAM" id="SSF81321">
    <property type="entry name" value="Family A G protein-coupled receptor-like"/>
    <property type="match status" value="2"/>
</dbReference>